<proteinExistence type="predicted"/>
<protein>
    <submittedName>
        <fullName evidence="3">Carotenoid biosynthesis protein</fullName>
    </submittedName>
</protein>
<feature type="region of interest" description="Disordered" evidence="1">
    <location>
        <begin position="1"/>
        <end position="23"/>
    </location>
</feature>
<keyword evidence="2" id="KW-1133">Transmembrane helix</keyword>
<organism evidence="3 4">
    <name type="scientific">Halolamina litorea</name>
    <dbReference type="NCBI Taxonomy" id="1515593"/>
    <lineage>
        <taxon>Archaea</taxon>
        <taxon>Methanobacteriati</taxon>
        <taxon>Methanobacteriota</taxon>
        <taxon>Stenosarchaea group</taxon>
        <taxon>Halobacteria</taxon>
        <taxon>Halobacteriales</taxon>
        <taxon>Haloferacaceae</taxon>
    </lineage>
</organism>
<feature type="transmembrane region" description="Helical" evidence="2">
    <location>
        <begin position="159"/>
        <end position="178"/>
    </location>
</feature>
<keyword evidence="2" id="KW-0812">Transmembrane</keyword>
<keyword evidence="2" id="KW-0472">Membrane</keyword>
<evidence type="ECO:0000256" key="2">
    <source>
        <dbReference type="SAM" id="Phobius"/>
    </source>
</evidence>
<gene>
    <name evidence="3" type="ORF">ACFSAU_11250</name>
</gene>
<dbReference type="Proteomes" id="UP001597139">
    <property type="component" value="Unassembled WGS sequence"/>
</dbReference>
<name>A0ABD6BTQ1_9EURY</name>
<evidence type="ECO:0000313" key="4">
    <source>
        <dbReference type="Proteomes" id="UP001597139"/>
    </source>
</evidence>
<sequence>MTDRTSAGGDAPDGGPGDDRPIDPATARRYVAGHIGLFALTLGHALLTWPLPEAAALFLGGVIIAFAAEAPSIRAGLFTHYLRPTVAGVPVSILLAWPAVVYLAVRVASLGVDGAVPVAATAAVLATLADALVEPGAVEDGAWAYSERIPGPRPYGVPWWNAAGWLVIVFLTALLPAAV</sequence>
<dbReference type="EMBL" id="JBHUCZ010000010">
    <property type="protein sequence ID" value="MFD1568070.1"/>
    <property type="molecule type" value="Genomic_DNA"/>
</dbReference>
<feature type="transmembrane region" description="Helical" evidence="2">
    <location>
        <begin position="30"/>
        <end position="49"/>
    </location>
</feature>
<dbReference type="Pfam" id="PF04240">
    <property type="entry name" value="Caroten_synth"/>
    <property type="match status" value="1"/>
</dbReference>
<keyword evidence="4" id="KW-1185">Reference proteome</keyword>
<evidence type="ECO:0000256" key="1">
    <source>
        <dbReference type="SAM" id="MobiDB-lite"/>
    </source>
</evidence>
<feature type="transmembrane region" description="Helical" evidence="2">
    <location>
        <begin position="85"/>
        <end position="105"/>
    </location>
</feature>
<reference evidence="3 4" key="1">
    <citation type="journal article" date="2019" name="Int. J. Syst. Evol. Microbiol.">
        <title>The Global Catalogue of Microorganisms (GCM) 10K type strain sequencing project: providing services to taxonomists for standard genome sequencing and annotation.</title>
        <authorList>
            <consortium name="The Broad Institute Genomics Platform"/>
            <consortium name="The Broad Institute Genome Sequencing Center for Infectious Disease"/>
            <person name="Wu L."/>
            <person name="Ma J."/>
        </authorList>
    </citation>
    <scope>NUCLEOTIDE SEQUENCE [LARGE SCALE GENOMIC DNA]</scope>
    <source>
        <strain evidence="3 4">CGMCC 1.12859</strain>
    </source>
</reference>
<evidence type="ECO:0000313" key="3">
    <source>
        <dbReference type="EMBL" id="MFD1568070.1"/>
    </source>
</evidence>
<comment type="caution">
    <text evidence="3">The sequence shown here is derived from an EMBL/GenBank/DDBJ whole genome shotgun (WGS) entry which is preliminary data.</text>
</comment>
<accession>A0ABD6BTQ1</accession>
<feature type="transmembrane region" description="Helical" evidence="2">
    <location>
        <begin position="55"/>
        <end position="73"/>
    </location>
</feature>
<dbReference type="RefSeq" id="WP_267647949.1">
    <property type="nucleotide sequence ID" value="NZ_JANHGR010000002.1"/>
</dbReference>
<dbReference type="InterPro" id="IPR007354">
    <property type="entry name" value="CruF-like"/>
</dbReference>
<dbReference type="AlphaFoldDB" id="A0ABD6BTQ1"/>